<dbReference type="GO" id="GO:0030151">
    <property type="term" value="F:molybdenum ion binding"/>
    <property type="evidence" value="ECO:0007669"/>
    <property type="project" value="InterPro"/>
</dbReference>
<evidence type="ECO:0000259" key="1">
    <source>
        <dbReference type="PROSITE" id="PS51340"/>
    </source>
</evidence>
<dbReference type="InterPro" id="IPR005302">
    <property type="entry name" value="MoCF_Sase_C"/>
</dbReference>
<gene>
    <name evidence="2" type="ORF">HXK26_05600</name>
</gene>
<dbReference type="Pfam" id="PF03473">
    <property type="entry name" value="MOSC"/>
    <property type="match status" value="1"/>
</dbReference>
<comment type="caution">
    <text evidence="2">The sequence shown here is derived from an EMBL/GenBank/DDBJ whole genome shotgun (WGS) entry which is preliminary data.</text>
</comment>
<proteinExistence type="predicted"/>
<dbReference type="PANTHER" id="PTHR36930">
    <property type="entry name" value="METAL-SULFUR CLUSTER BIOSYNTHESIS PROTEINS YUAD-RELATED"/>
    <property type="match status" value="1"/>
</dbReference>
<dbReference type="AlphaFoldDB" id="A0A930VX13"/>
<dbReference type="GO" id="GO:0003824">
    <property type="term" value="F:catalytic activity"/>
    <property type="evidence" value="ECO:0007669"/>
    <property type="project" value="InterPro"/>
</dbReference>
<dbReference type="PANTHER" id="PTHR36930:SF1">
    <property type="entry name" value="MOSC DOMAIN-CONTAINING PROTEIN"/>
    <property type="match status" value="1"/>
</dbReference>
<dbReference type="SUPFAM" id="SSF50800">
    <property type="entry name" value="PK beta-barrel domain-like"/>
    <property type="match status" value="1"/>
</dbReference>
<sequence length="162" mass="17328">MSFENVKSAAEGTVLSCCISVKKGTRKKPVKSIEVCVGEGIKGDAHAGNWHRQVSLLGNESVDTMREKGAELHPGDFAENILTSGIDLRALPVGTVFAIGEALLAVTQIGKTCHHDCEIRKLIGMCVMPTDGIFTVVLRGGTIKPGDIIHVLDAKELRHEAD</sequence>
<dbReference type="InterPro" id="IPR052716">
    <property type="entry name" value="MOSC_domain"/>
</dbReference>
<name>A0A930VX13_9ACTN</name>
<dbReference type="EMBL" id="JABZGW010000244">
    <property type="protein sequence ID" value="MBF4808151.1"/>
    <property type="molecule type" value="Genomic_DNA"/>
</dbReference>
<accession>A0A930VX13</accession>
<dbReference type="Proteomes" id="UP000698335">
    <property type="component" value="Unassembled WGS sequence"/>
</dbReference>
<dbReference type="PROSITE" id="PS51340">
    <property type="entry name" value="MOSC"/>
    <property type="match status" value="1"/>
</dbReference>
<organism evidence="2 3">
    <name type="scientific">Lancefieldella rimae</name>
    <dbReference type="NCBI Taxonomy" id="1383"/>
    <lineage>
        <taxon>Bacteria</taxon>
        <taxon>Bacillati</taxon>
        <taxon>Actinomycetota</taxon>
        <taxon>Coriobacteriia</taxon>
        <taxon>Coriobacteriales</taxon>
        <taxon>Atopobiaceae</taxon>
        <taxon>Lancefieldella</taxon>
    </lineage>
</organism>
<evidence type="ECO:0000313" key="2">
    <source>
        <dbReference type="EMBL" id="MBF4808151.1"/>
    </source>
</evidence>
<dbReference type="InterPro" id="IPR011037">
    <property type="entry name" value="Pyrv_Knase-like_insert_dom_sf"/>
</dbReference>
<dbReference type="GO" id="GO:0030170">
    <property type="term" value="F:pyridoxal phosphate binding"/>
    <property type="evidence" value="ECO:0007669"/>
    <property type="project" value="InterPro"/>
</dbReference>
<dbReference type="Gene3D" id="2.40.33.20">
    <property type="entry name" value="PK beta-barrel domain-like"/>
    <property type="match status" value="1"/>
</dbReference>
<protein>
    <submittedName>
        <fullName evidence="2">MOSC domain-containing protein</fullName>
    </submittedName>
</protein>
<feature type="domain" description="MOSC" evidence="1">
    <location>
        <begin position="28"/>
        <end position="152"/>
    </location>
</feature>
<evidence type="ECO:0000313" key="3">
    <source>
        <dbReference type="Proteomes" id="UP000698335"/>
    </source>
</evidence>
<reference evidence="2" key="1">
    <citation type="submission" date="2020-04" db="EMBL/GenBank/DDBJ databases">
        <title>Deep metagenomics examines the oral microbiome during advanced dental caries in children, revealing novel taxa and co-occurrences with host molecules.</title>
        <authorList>
            <person name="Baker J.L."/>
            <person name="Morton J.T."/>
            <person name="Dinis M."/>
            <person name="Alvarez R."/>
            <person name="Tran N.C."/>
            <person name="Knight R."/>
            <person name="Edlund A."/>
        </authorList>
    </citation>
    <scope>NUCLEOTIDE SEQUENCE</scope>
    <source>
        <strain evidence="2">JCVI_38_bin.5</strain>
    </source>
</reference>